<evidence type="ECO:0000313" key="8">
    <source>
        <dbReference type="Proteomes" id="UP001179181"/>
    </source>
</evidence>
<organism evidence="7 8">
    <name type="scientific">Dyadobacter arcticus</name>
    <dbReference type="NCBI Taxonomy" id="1078754"/>
    <lineage>
        <taxon>Bacteria</taxon>
        <taxon>Pseudomonadati</taxon>
        <taxon>Bacteroidota</taxon>
        <taxon>Cytophagia</taxon>
        <taxon>Cytophagales</taxon>
        <taxon>Spirosomataceae</taxon>
        <taxon>Dyadobacter</taxon>
    </lineage>
</organism>
<dbReference type="PROSITE" id="PS50109">
    <property type="entry name" value="HIS_KIN"/>
    <property type="match status" value="1"/>
</dbReference>
<dbReference type="Pfam" id="PF00512">
    <property type="entry name" value="HisKA"/>
    <property type="match status" value="1"/>
</dbReference>
<dbReference type="SUPFAM" id="SSF55785">
    <property type="entry name" value="PYP-like sensor domain (PAS domain)"/>
    <property type="match status" value="1"/>
</dbReference>
<dbReference type="Gene3D" id="3.30.565.10">
    <property type="entry name" value="Histidine kinase-like ATPase, C-terminal domain"/>
    <property type="match status" value="1"/>
</dbReference>
<name>A0ABX0UQJ4_9BACT</name>
<evidence type="ECO:0000259" key="6">
    <source>
        <dbReference type="PROSITE" id="PS50109"/>
    </source>
</evidence>
<accession>A0ABX0UQJ4</accession>
<evidence type="ECO:0000256" key="4">
    <source>
        <dbReference type="ARBA" id="ARBA00022679"/>
    </source>
</evidence>
<dbReference type="InterPro" id="IPR013655">
    <property type="entry name" value="PAS_fold_3"/>
</dbReference>
<dbReference type="Gene3D" id="1.10.287.130">
    <property type="match status" value="1"/>
</dbReference>
<dbReference type="InterPro" id="IPR003594">
    <property type="entry name" value="HATPase_dom"/>
</dbReference>
<dbReference type="PROSITE" id="PS51257">
    <property type="entry name" value="PROKAR_LIPOPROTEIN"/>
    <property type="match status" value="1"/>
</dbReference>
<protein>
    <recommendedName>
        <fullName evidence="2">histidine kinase</fullName>
        <ecNumber evidence="2">2.7.13.3</ecNumber>
    </recommendedName>
</protein>
<dbReference type="InterPro" id="IPR036097">
    <property type="entry name" value="HisK_dim/P_sf"/>
</dbReference>
<dbReference type="SUPFAM" id="SSF55874">
    <property type="entry name" value="ATPase domain of HSP90 chaperone/DNA topoisomerase II/histidine kinase"/>
    <property type="match status" value="1"/>
</dbReference>
<dbReference type="InterPro" id="IPR035965">
    <property type="entry name" value="PAS-like_dom_sf"/>
</dbReference>
<dbReference type="RefSeq" id="WP_167272468.1">
    <property type="nucleotide sequence ID" value="NZ_JAASQJ010000003.1"/>
</dbReference>
<comment type="catalytic activity">
    <reaction evidence="1">
        <text>ATP + protein L-histidine = ADP + protein N-phospho-L-histidine.</text>
        <dbReference type="EC" id="2.7.13.3"/>
    </reaction>
</comment>
<dbReference type="InterPro" id="IPR005467">
    <property type="entry name" value="His_kinase_dom"/>
</dbReference>
<evidence type="ECO:0000256" key="2">
    <source>
        <dbReference type="ARBA" id="ARBA00012438"/>
    </source>
</evidence>
<evidence type="ECO:0000256" key="3">
    <source>
        <dbReference type="ARBA" id="ARBA00022553"/>
    </source>
</evidence>
<dbReference type="PRINTS" id="PR00344">
    <property type="entry name" value="BCTRLSENSOR"/>
</dbReference>
<dbReference type="GO" id="GO:0016301">
    <property type="term" value="F:kinase activity"/>
    <property type="evidence" value="ECO:0007669"/>
    <property type="project" value="UniProtKB-KW"/>
</dbReference>
<evidence type="ECO:0000256" key="1">
    <source>
        <dbReference type="ARBA" id="ARBA00000085"/>
    </source>
</evidence>
<dbReference type="Proteomes" id="UP001179181">
    <property type="component" value="Unassembled WGS sequence"/>
</dbReference>
<feature type="domain" description="Histidine kinase" evidence="6">
    <location>
        <begin position="189"/>
        <end position="415"/>
    </location>
</feature>
<dbReference type="SMART" id="SM00387">
    <property type="entry name" value="HATPase_c"/>
    <property type="match status" value="1"/>
</dbReference>
<dbReference type="EC" id="2.7.13.3" evidence="2"/>
<dbReference type="InterPro" id="IPR004358">
    <property type="entry name" value="Sig_transdc_His_kin-like_C"/>
</dbReference>
<reference evidence="7 8" key="1">
    <citation type="submission" date="2020-03" db="EMBL/GenBank/DDBJ databases">
        <title>Genomic Encyclopedia of Type Strains, Phase IV (KMG-IV): sequencing the most valuable type-strain genomes for metagenomic binning, comparative biology and taxonomic classification.</title>
        <authorList>
            <person name="Goeker M."/>
        </authorList>
    </citation>
    <scope>NUCLEOTIDE SEQUENCE [LARGE SCALE GENOMIC DNA]</scope>
    <source>
        <strain evidence="7 8">DSM 102865</strain>
    </source>
</reference>
<dbReference type="Pfam" id="PF02518">
    <property type="entry name" value="HATPase_c"/>
    <property type="match status" value="1"/>
</dbReference>
<evidence type="ECO:0000313" key="7">
    <source>
        <dbReference type="EMBL" id="NIJ54374.1"/>
    </source>
</evidence>
<dbReference type="Pfam" id="PF08447">
    <property type="entry name" value="PAS_3"/>
    <property type="match status" value="1"/>
</dbReference>
<dbReference type="InterPro" id="IPR052162">
    <property type="entry name" value="Sensor_kinase/Photoreceptor"/>
</dbReference>
<gene>
    <name evidence="7" type="ORF">FHS68_003556</name>
</gene>
<dbReference type="EMBL" id="JAASQJ010000003">
    <property type="protein sequence ID" value="NIJ54374.1"/>
    <property type="molecule type" value="Genomic_DNA"/>
</dbReference>
<evidence type="ECO:0000256" key="5">
    <source>
        <dbReference type="ARBA" id="ARBA00022777"/>
    </source>
</evidence>
<comment type="caution">
    <text evidence="7">The sequence shown here is derived from an EMBL/GenBank/DDBJ whole genome shotgun (WGS) entry which is preliminary data.</text>
</comment>
<dbReference type="CDD" id="cd00082">
    <property type="entry name" value="HisKA"/>
    <property type="match status" value="1"/>
</dbReference>
<dbReference type="Gene3D" id="3.30.450.20">
    <property type="entry name" value="PAS domain"/>
    <property type="match status" value="1"/>
</dbReference>
<dbReference type="SUPFAM" id="SSF47384">
    <property type="entry name" value="Homodimeric domain of signal transducing histidine kinase"/>
    <property type="match status" value="1"/>
</dbReference>
<dbReference type="InterPro" id="IPR036890">
    <property type="entry name" value="HATPase_C_sf"/>
</dbReference>
<keyword evidence="3" id="KW-0597">Phosphoprotein</keyword>
<keyword evidence="4" id="KW-0808">Transferase</keyword>
<sequence length="415" mass="46103">MTSLKSPFSSDGPGETARLNNALNLAGVGCWELDLFSQQFWMNEQCKRSFSLAENDTVSVDEVLNLVCPDDRENVRKSIMGATTAGSEGSLDIEVRVGSDEKPYRWVNWKGQAGFGSDGKAECFSGIIVNINGKVPFEKDEKDRIAYLESTNYELENLNVEYTAINEELVHSNELLQRSNENLQQFAYVASHDLQEPLRKIISFGDLLKTRFGQELGDGSEYLDRMQVAARRMSILINDLLVFSRVNEGQIQHKSVDLNTIVSDVITDLEVSIKQSCAVVKVSELPAVKGDPRQLNQLFQNLIGNALKFRKVGVCPEIRVDWTIIKTSNLPPNVHPKIGARAYDQVSVSDNGIGFDPKNGKKIFQVFQRLHSKSEYEGTGIGLAICEKVVANHGAAIFAESEIGIGSRFSVYFPI</sequence>
<keyword evidence="5 7" id="KW-0418">Kinase</keyword>
<dbReference type="SMART" id="SM00388">
    <property type="entry name" value="HisKA"/>
    <property type="match status" value="1"/>
</dbReference>
<keyword evidence="8" id="KW-1185">Reference proteome</keyword>
<dbReference type="PANTHER" id="PTHR43304">
    <property type="entry name" value="PHYTOCHROME-LIKE PROTEIN CPH1"/>
    <property type="match status" value="1"/>
</dbReference>
<proteinExistence type="predicted"/>
<dbReference type="PANTHER" id="PTHR43304:SF1">
    <property type="entry name" value="PAC DOMAIN-CONTAINING PROTEIN"/>
    <property type="match status" value="1"/>
</dbReference>
<dbReference type="InterPro" id="IPR003661">
    <property type="entry name" value="HisK_dim/P_dom"/>
</dbReference>